<proteinExistence type="predicted"/>
<dbReference type="OrthoDB" id="7830653at2"/>
<keyword evidence="1" id="KW-0472">Membrane</keyword>
<name>A0A4R1YMI8_9RHOB</name>
<dbReference type="AlphaFoldDB" id="A0A4R1YMI8"/>
<feature type="transmembrane region" description="Helical" evidence="1">
    <location>
        <begin position="17"/>
        <end position="38"/>
    </location>
</feature>
<organism evidence="2 3">
    <name type="scientific">Rhodovulum steppense</name>
    <dbReference type="NCBI Taxonomy" id="540251"/>
    <lineage>
        <taxon>Bacteria</taxon>
        <taxon>Pseudomonadati</taxon>
        <taxon>Pseudomonadota</taxon>
        <taxon>Alphaproteobacteria</taxon>
        <taxon>Rhodobacterales</taxon>
        <taxon>Paracoccaceae</taxon>
        <taxon>Rhodovulum</taxon>
    </lineage>
</organism>
<sequence>MVTGSAVAMLVAFTPHWVVWGAVLLWLALCWPSAIVGLTDGPSRTWLAASLRKYTYTQIYTTLTRRNVMWVWRRYCDEASDRDGLPALFAPR</sequence>
<protein>
    <submittedName>
        <fullName evidence="2">Uncharacterized protein</fullName>
    </submittedName>
</protein>
<keyword evidence="1" id="KW-0812">Transmembrane</keyword>
<evidence type="ECO:0000313" key="2">
    <source>
        <dbReference type="EMBL" id="TCM78669.1"/>
    </source>
</evidence>
<dbReference type="EMBL" id="SLVM01000025">
    <property type="protein sequence ID" value="TCM78669.1"/>
    <property type="molecule type" value="Genomic_DNA"/>
</dbReference>
<evidence type="ECO:0000256" key="1">
    <source>
        <dbReference type="SAM" id="Phobius"/>
    </source>
</evidence>
<keyword evidence="3" id="KW-1185">Reference proteome</keyword>
<evidence type="ECO:0000313" key="3">
    <source>
        <dbReference type="Proteomes" id="UP000295277"/>
    </source>
</evidence>
<gene>
    <name evidence="2" type="ORF">EV216_12549</name>
</gene>
<accession>A0A4R1YMI8</accession>
<reference evidence="2 3" key="1">
    <citation type="submission" date="2019-03" db="EMBL/GenBank/DDBJ databases">
        <title>Genomic Encyclopedia of Type Strains, Phase IV (KMG-IV): sequencing the most valuable type-strain genomes for metagenomic binning, comparative biology and taxonomic classification.</title>
        <authorList>
            <person name="Goeker M."/>
        </authorList>
    </citation>
    <scope>NUCLEOTIDE SEQUENCE [LARGE SCALE GENOMIC DNA]</scope>
    <source>
        <strain evidence="2 3">DSM 21153</strain>
    </source>
</reference>
<keyword evidence="1" id="KW-1133">Transmembrane helix</keyword>
<dbReference type="RefSeq" id="WP_132696280.1">
    <property type="nucleotide sequence ID" value="NZ_SLVM01000025.1"/>
</dbReference>
<comment type="caution">
    <text evidence="2">The sequence shown here is derived from an EMBL/GenBank/DDBJ whole genome shotgun (WGS) entry which is preliminary data.</text>
</comment>
<dbReference type="Proteomes" id="UP000295277">
    <property type="component" value="Unassembled WGS sequence"/>
</dbReference>